<dbReference type="Proteomes" id="UP000823388">
    <property type="component" value="Chromosome 2N"/>
</dbReference>
<reference evidence="1" key="1">
    <citation type="submission" date="2020-05" db="EMBL/GenBank/DDBJ databases">
        <title>WGS assembly of Panicum virgatum.</title>
        <authorList>
            <person name="Lovell J.T."/>
            <person name="Jenkins J."/>
            <person name="Shu S."/>
            <person name="Juenger T.E."/>
            <person name="Schmutz J."/>
        </authorList>
    </citation>
    <scope>NUCLEOTIDE SEQUENCE</scope>
    <source>
        <strain evidence="1">AP13</strain>
    </source>
</reference>
<dbReference type="AlphaFoldDB" id="A0A8T0VSQ0"/>
<sequence length="198" mass="21956">MSVEKNMVADLAEEAILAATYVPENEEEYSDNSGSSADFEGQVNQIIGDNVESSTRRENLGMAECEYSVNPMKSHSLFTIHSEGTSSGKPMTTMVPGNNLENQDINLKELLNPCEMMKAQRTERRTSERIQEDIKKTMGNSSQKRSLQGLYGSEIQDKIVEGAKILLACAHRVLAQQPRPVIYLPAPTEDLSDEEEDA</sequence>
<name>A0A8T0VSQ0_PANVG</name>
<comment type="caution">
    <text evidence="1">The sequence shown here is derived from an EMBL/GenBank/DDBJ whole genome shotgun (WGS) entry which is preliminary data.</text>
</comment>
<accession>A0A8T0VSQ0</accession>
<proteinExistence type="predicted"/>
<dbReference type="OrthoDB" id="721817at2759"/>
<keyword evidence="2" id="KW-1185">Reference proteome</keyword>
<dbReference type="EMBL" id="CM029040">
    <property type="protein sequence ID" value="KAG2638230.1"/>
    <property type="molecule type" value="Genomic_DNA"/>
</dbReference>
<evidence type="ECO:0000313" key="1">
    <source>
        <dbReference type="EMBL" id="KAG2638230.1"/>
    </source>
</evidence>
<gene>
    <name evidence="1" type="ORF">PVAP13_2NG475260</name>
</gene>
<protein>
    <submittedName>
        <fullName evidence="1">Uncharacterized protein</fullName>
    </submittedName>
</protein>
<organism evidence="1 2">
    <name type="scientific">Panicum virgatum</name>
    <name type="common">Blackwell switchgrass</name>
    <dbReference type="NCBI Taxonomy" id="38727"/>
    <lineage>
        <taxon>Eukaryota</taxon>
        <taxon>Viridiplantae</taxon>
        <taxon>Streptophyta</taxon>
        <taxon>Embryophyta</taxon>
        <taxon>Tracheophyta</taxon>
        <taxon>Spermatophyta</taxon>
        <taxon>Magnoliopsida</taxon>
        <taxon>Liliopsida</taxon>
        <taxon>Poales</taxon>
        <taxon>Poaceae</taxon>
        <taxon>PACMAD clade</taxon>
        <taxon>Panicoideae</taxon>
        <taxon>Panicodae</taxon>
        <taxon>Paniceae</taxon>
        <taxon>Panicinae</taxon>
        <taxon>Panicum</taxon>
        <taxon>Panicum sect. Hiantes</taxon>
    </lineage>
</organism>
<evidence type="ECO:0000313" key="2">
    <source>
        <dbReference type="Proteomes" id="UP000823388"/>
    </source>
</evidence>